<name>A0ACC1TMT8_9AGAR</name>
<organism evidence="1 2">
    <name type="scientific">Lentinula aff. lateritia</name>
    <dbReference type="NCBI Taxonomy" id="2804960"/>
    <lineage>
        <taxon>Eukaryota</taxon>
        <taxon>Fungi</taxon>
        <taxon>Dikarya</taxon>
        <taxon>Basidiomycota</taxon>
        <taxon>Agaricomycotina</taxon>
        <taxon>Agaricomycetes</taxon>
        <taxon>Agaricomycetidae</taxon>
        <taxon>Agaricales</taxon>
        <taxon>Marasmiineae</taxon>
        <taxon>Omphalotaceae</taxon>
        <taxon>Lentinula</taxon>
    </lineage>
</organism>
<keyword evidence="2" id="KW-1185">Reference proteome</keyword>
<protein>
    <submittedName>
        <fullName evidence="1">Uncharacterized protein</fullName>
    </submittedName>
</protein>
<evidence type="ECO:0000313" key="1">
    <source>
        <dbReference type="EMBL" id="KAJ3806022.1"/>
    </source>
</evidence>
<dbReference type="EMBL" id="MU795488">
    <property type="protein sequence ID" value="KAJ3806022.1"/>
    <property type="molecule type" value="Genomic_DNA"/>
</dbReference>
<dbReference type="Proteomes" id="UP001163835">
    <property type="component" value="Unassembled WGS sequence"/>
</dbReference>
<sequence length="328" mass="35219">MLIAVLLHTFVGTVAGTPQGPIIISCRGPNDHSAKYSNLVTYAGAKALELGKCINGPSGASHPRLPALLNLPSPASGPATSSSTSLTYTHSQPGFIPIHTPPLLSRAIPNPAPSTFQKLYHAADFDSLTSCKSVAPLSEESEGSIVLTDEPFSMALSSTGSSGDAQASSSGASGASGVIGSDGITMDDGHKPVQPSAMAFYGDFPPYSEESQEAIFFILLPIYFGNFDIDRRNRFKFLKKNRSNLFVQNTAIPFASVKVSHRASLSTQARRQEKGHFEDRRTCVAPAMVCRRFVVRVTPNCYHRSQIRVILKISTHKRSGSLSWGDCF</sequence>
<gene>
    <name evidence="1" type="ORF">F5876DRAFT_81130</name>
</gene>
<proteinExistence type="predicted"/>
<reference evidence="1" key="1">
    <citation type="submission" date="2022-09" db="EMBL/GenBank/DDBJ databases">
        <title>A Global Phylogenomic Analysis of the Shiitake Genus Lentinula.</title>
        <authorList>
            <consortium name="DOE Joint Genome Institute"/>
            <person name="Sierra-Patev S."/>
            <person name="Min B."/>
            <person name="Naranjo-Ortiz M."/>
            <person name="Looney B."/>
            <person name="Konkel Z."/>
            <person name="Slot J.C."/>
            <person name="Sakamoto Y."/>
            <person name="Steenwyk J.L."/>
            <person name="Rokas A."/>
            <person name="Carro J."/>
            <person name="Camarero S."/>
            <person name="Ferreira P."/>
            <person name="Molpeceres G."/>
            <person name="Ruiz-Duenas F.J."/>
            <person name="Serrano A."/>
            <person name="Henrissat B."/>
            <person name="Drula E."/>
            <person name="Hughes K.W."/>
            <person name="Mata J.L."/>
            <person name="Ishikawa N.K."/>
            <person name="Vargas-Isla R."/>
            <person name="Ushijima S."/>
            <person name="Smith C.A."/>
            <person name="Ahrendt S."/>
            <person name="Andreopoulos W."/>
            <person name="He G."/>
            <person name="Labutti K."/>
            <person name="Lipzen A."/>
            <person name="Ng V."/>
            <person name="Riley R."/>
            <person name="Sandor L."/>
            <person name="Barry K."/>
            <person name="Martinez A.T."/>
            <person name="Xiao Y."/>
            <person name="Gibbons J.G."/>
            <person name="Terashima K."/>
            <person name="Grigoriev I.V."/>
            <person name="Hibbett D.S."/>
        </authorList>
    </citation>
    <scope>NUCLEOTIDE SEQUENCE</scope>
    <source>
        <strain evidence="1">TMI1499</strain>
    </source>
</reference>
<accession>A0ACC1TMT8</accession>
<evidence type="ECO:0000313" key="2">
    <source>
        <dbReference type="Proteomes" id="UP001163835"/>
    </source>
</evidence>
<comment type="caution">
    <text evidence="1">The sequence shown here is derived from an EMBL/GenBank/DDBJ whole genome shotgun (WGS) entry which is preliminary data.</text>
</comment>